<organism evidence="2">
    <name type="scientific">marine sediment metagenome</name>
    <dbReference type="NCBI Taxonomy" id="412755"/>
    <lineage>
        <taxon>unclassified sequences</taxon>
        <taxon>metagenomes</taxon>
        <taxon>ecological metagenomes</taxon>
    </lineage>
</organism>
<proteinExistence type="predicted"/>
<name>X1FBZ5_9ZZZZ</name>
<dbReference type="InterPro" id="IPR050194">
    <property type="entry name" value="Glycosyltransferase_grp1"/>
</dbReference>
<protein>
    <recommendedName>
        <fullName evidence="1">Glycosyl transferase family 1 domain-containing protein</fullName>
    </recommendedName>
</protein>
<feature type="domain" description="Glycosyl transferase family 1" evidence="1">
    <location>
        <begin position="2"/>
        <end position="88"/>
    </location>
</feature>
<comment type="caution">
    <text evidence="2">The sequence shown here is derived from an EMBL/GenBank/DDBJ whole genome shotgun (WGS) entry which is preliminary data.</text>
</comment>
<sequence length="91" mass="10192">KELVNILKINSKITFIDMVPYHSMPEFYSSCDIFCLPSIHEGFPLSIAEALSIGLVIVASTVEGTPEAIRENVNGFLFKPKNFKELSFKLI</sequence>
<dbReference type="InterPro" id="IPR001296">
    <property type="entry name" value="Glyco_trans_1"/>
</dbReference>
<dbReference type="EMBL" id="BART01040563">
    <property type="protein sequence ID" value="GAH30070.1"/>
    <property type="molecule type" value="Genomic_DNA"/>
</dbReference>
<dbReference type="Pfam" id="PF00534">
    <property type="entry name" value="Glycos_transf_1"/>
    <property type="match status" value="1"/>
</dbReference>
<dbReference type="AlphaFoldDB" id="X1FBZ5"/>
<dbReference type="PANTHER" id="PTHR45947">
    <property type="entry name" value="SULFOQUINOVOSYL TRANSFERASE SQD2"/>
    <property type="match status" value="1"/>
</dbReference>
<dbReference type="GO" id="GO:0016757">
    <property type="term" value="F:glycosyltransferase activity"/>
    <property type="evidence" value="ECO:0007669"/>
    <property type="project" value="InterPro"/>
</dbReference>
<evidence type="ECO:0000313" key="2">
    <source>
        <dbReference type="EMBL" id="GAH30070.1"/>
    </source>
</evidence>
<dbReference type="SUPFAM" id="SSF53756">
    <property type="entry name" value="UDP-Glycosyltransferase/glycogen phosphorylase"/>
    <property type="match status" value="1"/>
</dbReference>
<reference evidence="2" key="1">
    <citation type="journal article" date="2014" name="Front. Microbiol.">
        <title>High frequency of phylogenetically diverse reductive dehalogenase-homologous genes in deep subseafloor sedimentary metagenomes.</title>
        <authorList>
            <person name="Kawai M."/>
            <person name="Futagami T."/>
            <person name="Toyoda A."/>
            <person name="Takaki Y."/>
            <person name="Nishi S."/>
            <person name="Hori S."/>
            <person name="Arai W."/>
            <person name="Tsubouchi T."/>
            <person name="Morono Y."/>
            <person name="Uchiyama I."/>
            <person name="Ito T."/>
            <person name="Fujiyama A."/>
            <person name="Inagaki F."/>
            <person name="Takami H."/>
        </authorList>
    </citation>
    <scope>NUCLEOTIDE SEQUENCE</scope>
    <source>
        <strain evidence="2">Expedition CK06-06</strain>
    </source>
</reference>
<gene>
    <name evidence="2" type="ORF">S01H4_65934</name>
</gene>
<feature type="non-terminal residue" evidence="2">
    <location>
        <position position="91"/>
    </location>
</feature>
<feature type="non-terminal residue" evidence="2">
    <location>
        <position position="1"/>
    </location>
</feature>
<dbReference type="CDD" id="cd03801">
    <property type="entry name" value="GT4_PimA-like"/>
    <property type="match status" value="1"/>
</dbReference>
<accession>X1FBZ5</accession>
<dbReference type="Gene3D" id="3.40.50.2000">
    <property type="entry name" value="Glycogen Phosphorylase B"/>
    <property type="match status" value="1"/>
</dbReference>
<evidence type="ECO:0000259" key="1">
    <source>
        <dbReference type="Pfam" id="PF00534"/>
    </source>
</evidence>
<dbReference type="PANTHER" id="PTHR45947:SF3">
    <property type="entry name" value="SULFOQUINOVOSYL TRANSFERASE SQD2"/>
    <property type="match status" value="1"/>
</dbReference>